<keyword evidence="3" id="KW-1185">Reference proteome</keyword>
<dbReference type="Pfam" id="PF01295">
    <property type="entry name" value="Adenylate_cycl"/>
    <property type="match status" value="1"/>
</dbReference>
<proteinExistence type="predicted"/>
<dbReference type="NCBIfam" id="NF006985">
    <property type="entry name" value="PRK09450.2-5"/>
    <property type="match status" value="1"/>
</dbReference>
<dbReference type="Pfam" id="PF12633">
    <property type="entry name" value="Adenyl_cycl_N"/>
    <property type="match status" value="1"/>
</dbReference>
<keyword evidence="2" id="KW-0456">Lyase</keyword>
<dbReference type="PANTHER" id="PTHR38760">
    <property type="entry name" value="ADENYLATE CYCLASE"/>
    <property type="match status" value="1"/>
</dbReference>
<protein>
    <submittedName>
        <fullName evidence="2">Class I adenylate cyclase</fullName>
        <ecNumber evidence="2">4.6.1.1</ecNumber>
    </submittedName>
</protein>
<dbReference type="PIRSF" id="PIRSF001444">
    <property type="entry name" value="Adenylate_cycl"/>
    <property type="match status" value="1"/>
</dbReference>
<evidence type="ECO:0000259" key="1">
    <source>
        <dbReference type="Pfam" id="PF12633"/>
    </source>
</evidence>
<organism evidence="2 3">
    <name type="scientific">Pseudomonas farsensis</name>
    <dbReference type="NCBI Taxonomy" id="2745492"/>
    <lineage>
        <taxon>Bacteria</taxon>
        <taxon>Pseudomonadati</taxon>
        <taxon>Pseudomonadota</taxon>
        <taxon>Gammaproteobacteria</taxon>
        <taxon>Pseudomonadales</taxon>
        <taxon>Pseudomonadaceae</taxon>
        <taxon>Pseudomonas</taxon>
    </lineage>
</organism>
<dbReference type="PANTHER" id="PTHR38760:SF1">
    <property type="entry name" value="ADENYLATE CYCLASE"/>
    <property type="match status" value="1"/>
</dbReference>
<feature type="domain" description="Adenylate cyclase class-I N-terminal" evidence="1">
    <location>
        <begin position="20"/>
        <end position="216"/>
    </location>
</feature>
<evidence type="ECO:0000313" key="2">
    <source>
        <dbReference type="EMBL" id="MEJ5863599.1"/>
    </source>
</evidence>
<dbReference type="InterPro" id="IPR000274">
    <property type="entry name" value="Adenylate_cyclase_1"/>
</dbReference>
<evidence type="ECO:0000313" key="3">
    <source>
        <dbReference type="Proteomes" id="UP001380290"/>
    </source>
</evidence>
<dbReference type="EC" id="4.6.1.1" evidence="2"/>
<accession>A0ABU8QSF2</accession>
<name>A0ABU8QSF2_9PSED</name>
<dbReference type="EMBL" id="JBBHLC010000022">
    <property type="protein sequence ID" value="MEJ5863599.1"/>
    <property type="molecule type" value="Genomic_DNA"/>
</dbReference>
<dbReference type="Proteomes" id="UP001380290">
    <property type="component" value="Unassembled WGS sequence"/>
</dbReference>
<dbReference type="RefSeq" id="WP_339599174.1">
    <property type="nucleotide sequence ID" value="NZ_JBBHLC010000022.1"/>
</dbReference>
<comment type="caution">
    <text evidence="2">The sequence shown here is derived from an EMBL/GenBank/DDBJ whole genome shotgun (WGS) entry which is preliminary data.</text>
</comment>
<reference evidence="2 3" key="1">
    <citation type="submission" date="2024-02" db="EMBL/GenBank/DDBJ databases">
        <title>Identification of pathogenicity and growth-promoting function of Pseudomonas putida variant.</title>
        <authorList>
            <person name="Sun J."/>
        </authorList>
    </citation>
    <scope>NUCLEOTIDE SEQUENCE [LARGE SCALE GENOMIC DNA]</scope>
    <source>
        <strain evidence="2 3">A03</strain>
    </source>
</reference>
<dbReference type="InterPro" id="IPR024685">
    <property type="entry name" value="Adenylate_cyclase_1_N"/>
</dbReference>
<gene>
    <name evidence="2" type="ORF">V7S98_10215</name>
</gene>
<dbReference type="GO" id="GO:0004016">
    <property type="term" value="F:adenylate cyclase activity"/>
    <property type="evidence" value="ECO:0007669"/>
    <property type="project" value="UniProtKB-EC"/>
</dbReference>
<sequence length="951" mass="108335">MNHPHEIRPDIEQGIDRKELSRLRARFLKLNQGRLQRAMGGLSTRQQQVLTLLPLCLHVNHPLLPGYVSGSTPAGVAGFEPDAELLAEAQRLTRSFTYKPRHGNPPQPIHGLFLMGSMGTLAQAEQSDMDLWVCHAPDLGEQALNELRRKCQLLEAWAASQGAEAHLFLIEPRSFVQGERDSQLSSDDCGTTQHYLLLDEFYRTALWLAGRTPLWWLVPVYQEHNYHAYTQTLQAKRFIRARDDLDLGHLAHIPPGEYVGAGLWQLFKGLDSPYKSLLKLLLTEVYASEHPAVRCLSLDYKQAVFANQLDLDALDPYVMVYRRIEHYLQQRGEHARLELVRRSLYLKVNKKLSGLGRGRSGSWQHRLLGRLVDEWGWDERQLALLDSRSQWKVRHVAAERRELVAELNQSYRFLAQFARRLNANSRADQRDLNVLGRRLYAAFERRAGKIEVINPGIAPDLAEDTLTLVHSPNRKEPGTHYWSLYNGNLGVTELEYASPLKRCRELLELLAWAHRNGVIDNSTRIALHPGSSDLSEFELFNLIGSLQQVIALPLGPVSEVRLLQPSVADDILLLVNVGIDPLRHHRDLNILMTTERTDSLSYAGVRENLVLTLDQVTVNSWNEVLVQRFDGEHALVRCLRDFLNSLGTRSHRPRVSVRCYCHNRAPAISQRVEDIFATAQSLLDQNLDHRYLLQVAQHTHVLELLQGQVTLTTLASHDETVAALGEERNTYSPLHLDGNALQDYDLPLVLEQGQPGCIQVFYRLLDGWADLYVLDEHNTLWQQRLPLQDEQHLLLPLQRFLQSTVMRRDAQLPLESLQQAALQITYQQLLPNGIGKARSLEPRPVPQESPSQPYYEVQAILQMGAAEAVHVTLYCDQQEYSQLEHGDQLYSLVARQILDQRRSAGSYRCYITDLDLSELLGDDVGATSLYLRYKRELEQALNDAVGQAERL</sequence>